<evidence type="ECO:0000313" key="4">
    <source>
        <dbReference type="Proteomes" id="UP000228920"/>
    </source>
</evidence>
<dbReference type="Proteomes" id="UP000228920">
    <property type="component" value="Unassembled WGS sequence"/>
</dbReference>
<evidence type="ECO:0000313" key="3">
    <source>
        <dbReference type="EMBL" id="PIZ47298.1"/>
    </source>
</evidence>
<comment type="similarity">
    <text evidence="1 2">Belongs to the polypeptide deformylase family.</text>
</comment>
<comment type="catalytic activity">
    <reaction evidence="2">
        <text>N-terminal N-formyl-L-methionyl-[peptide] + H2O = N-terminal L-methionyl-[peptide] + formate</text>
        <dbReference type="Rhea" id="RHEA:24420"/>
        <dbReference type="Rhea" id="RHEA-COMP:10639"/>
        <dbReference type="Rhea" id="RHEA-COMP:10640"/>
        <dbReference type="ChEBI" id="CHEBI:15377"/>
        <dbReference type="ChEBI" id="CHEBI:15740"/>
        <dbReference type="ChEBI" id="CHEBI:49298"/>
        <dbReference type="ChEBI" id="CHEBI:64731"/>
        <dbReference type="EC" id="3.5.1.88"/>
    </reaction>
</comment>
<evidence type="ECO:0000256" key="2">
    <source>
        <dbReference type="HAMAP-Rule" id="MF_00163"/>
    </source>
</evidence>
<proteinExistence type="inferred from homology"/>
<keyword evidence="2" id="KW-0408">Iron</keyword>
<keyword evidence="2" id="KW-0648">Protein biosynthesis</keyword>
<dbReference type="PANTHER" id="PTHR10458:SF22">
    <property type="entry name" value="PEPTIDE DEFORMYLASE"/>
    <property type="match status" value="1"/>
</dbReference>
<dbReference type="PRINTS" id="PR01576">
    <property type="entry name" value="PDEFORMYLASE"/>
</dbReference>
<organism evidence="3 4">
    <name type="scientific">candidate division WWE3 bacterium CG_4_10_14_0_2_um_filter_41_14</name>
    <dbReference type="NCBI Taxonomy" id="1975072"/>
    <lineage>
        <taxon>Bacteria</taxon>
        <taxon>Katanobacteria</taxon>
    </lineage>
</organism>
<comment type="cofactor">
    <cofactor evidence="2">
        <name>Fe(2+)</name>
        <dbReference type="ChEBI" id="CHEBI:29033"/>
    </cofactor>
    <text evidence="2">Binds 1 Fe(2+) ion.</text>
</comment>
<evidence type="ECO:0000256" key="1">
    <source>
        <dbReference type="ARBA" id="ARBA00010759"/>
    </source>
</evidence>
<accession>A0A2M7TKG1</accession>
<dbReference type="PANTHER" id="PTHR10458">
    <property type="entry name" value="PEPTIDE DEFORMYLASE"/>
    <property type="match status" value="1"/>
</dbReference>
<dbReference type="SUPFAM" id="SSF56420">
    <property type="entry name" value="Peptide deformylase"/>
    <property type="match status" value="1"/>
</dbReference>
<name>A0A2M7TKG1_UNCKA</name>
<dbReference type="HAMAP" id="MF_00163">
    <property type="entry name" value="Pep_deformylase"/>
    <property type="match status" value="1"/>
</dbReference>
<dbReference type="GO" id="GO:0042586">
    <property type="term" value="F:peptide deformylase activity"/>
    <property type="evidence" value="ECO:0007669"/>
    <property type="project" value="UniProtKB-UniRule"/>
</dbReference>
<keyword evidence="2" id="KW-0479">Metal-binding</keyword>
<dbReference type="GO" id="GO:0046872">
    <property type="term" value="F:metal ion binding"/>
    <property type="evidence" value="ECO:0007669"/>
    <property type="project" value="UniProtKB-KW"/>
</dbReference>
<dbReference type="PIRSF" id="PIRSF004749">
    <property type="entry name" value="Pep_def"/>
    <property type="match status" value="1"/>
</dbReference>
<dbReference type="AlphaFoldDB" id="A0A2M7TKG1"/>
<feature type="binding site" evidence="2">
    <location>
        <position position="154"/>
    </location>
    <ligand>
        <name>Fe cation</name>
        <dbReference type="ChEBI" id="CHEBI:24875"/>
    </ligand>
</feature>
<sequence>MHEIIKERIATFNRALHEIPEVKYVGDPILRQKAELVKVKDGTVIGDQLGKVLLHYREVAGIGRGIAATQIGLRKAVFVTFVNDTLQTFINPTVVEKSPETNFYKELCLSSGIMAADVERPEWVIMRWTDIEGVIHEEKIDGFLARLYQHEEAHLRGIVNLDEVAPQGIEFATFDPLKEPLRKTRDVGNI</sequence>
<dbReference type="InterPro" id="IPR036821">
    <property type="entry name" value="Peptide_deformylase_sf"/>
</dbReference>
<feature type="binding site" evidence="2">
    <location>
        <position position="108"/>
    </location>
    <ligand>
        <name>Fe cation</name>
        <dbReference type="ChEBI" id="CHEBI:24875"/>
    </ligand>
</feature>
<protein>
    <recommendedName>
        <fullName evidence="2">Peptide deformylase</fullName>
        <shortName evidence="2">PDF</shortName>
        <ecNumber evidence="2">3.5.1.88</ecNumber>
    </recommendedName>
    <alternativeName>
        <fullName evidence="2">Polypeptide deformylase</fullName>
    </alternativeName>
</protein>
<dbReference type="EMBL" id="PFNL01000055">
    <property type="protein sequence ID" value="PIZ47298.1"/>
    <property type="molecule type" value="Genomic_DNA"/>
</dbReference>
<dbReference type="Pfam" id="PF01327">
    <property type="entry name" value="Pep_deformylase"/>
    <property type="match status" value="1"/>
</dbReference>
<reference evidence="4" key="1">
    <citation type="submission" date="2017-09" db="EMBL/GenBank/DDBJ databases">
        <title>Depth-based differentiation of microbial function through sediment-hosted aquifers and enrichment of novel symbionts in the deep terrestrial subsurface.</title>
        <authorList>
            <person name="Probst A.J."/>
            <person name="Ladd B."/>
            <person name="Jarett J.K."/>
            <person name="Geller-Mcgrath D.E."/>
            <person name="Sieber C.M.K."/>
            <person name="Emerson J.B."/>
            <person name="Anantharaman K."/>
            <person name="Thomas B.C."/>
            <person name="Malmstrom R."/>
            <person name="Stieglmeier M."/>
            <person name="Klingl A."/>
            <person name="Woyke T."/>
            <person name="Ryan C.M."/>
            <person name="Banfield J.F."/>
        </authorList>
    </citation>
    <scope>NUCLEOTIDE SEQUENCE [LARGE SCALE GENOMIC DNA]</scope>
</reference>
<comment type="function">
    <text evidence="2">Removes the formyl group from the N-terminal Met of newly synthesized proteins. Requires at least a dipeptide for an efficient rate of reaction. N-terminal L-methionine is a prerequisite for activity but the enzyme has broad specificity at other positions.</text>
</comment>
<dbReference type="GO" id="GO:0006412">
    <property type="term" value="P:translation"/>
    <property type="evidence" value="ECO:0007669"/>
    <property type="project" value="UniProtKB-UniRule"/>
</dbReference>
<keyword evidence="2" id="KW-0378">Hydrolase</keyword>
<dbReference type="EC" id="3.5.1.88" evidence="2"/>
<comment type="caution">
    <text evidence="3">The sequence shown here is derived from an EMBL/GenBank/DDBJ whole genome shotgun (WGS) entry which is preliminary data.</text>
</comment>
<dbReference type="InterPro" id="IPR023635">
    <property type="entry name" value="Peptide_deformylase"/>
</dbReference>
<gene>
    <name evidence="2" type="primary">def</name>
    <name evidence="3" type="ORF">COY32_01945</name>
</gene>
<feature type="binding site" evidence="2">
    <location>
        <position position="150"/>
    </location>
    <ligand>
        <name>Fe cation</name>
        <dbReference type="ChEBI" id="CHEBI:24875"/>
    </ligand>
</feature>
<feature type="active site" evidence="2">
    <location>
        <position position="151"/>
    </location>
</feature>
<dbReference type="Gene3D" id="3.90.45.10">
    <property type="entry name" value="Peptide deformylase"/>
    <property type="match status" value="1"/>
</dbReference>